<dbReference type="AlphaFoldDB" id="A0A8S9TCC8"/>
<dbReference type="InterPro" id="IPR050239">
    <property type="entry name" value="Sigma-70_RNA_pol_init_factors"/>
</dbReference>
<gene>
    <name evidence="2" type="ORF">DA73_0400030155</name>
</gene>
<evidence type="ECO:0000313" key="3">
    <source>
        <dbReference type="Proteomes" id="UP000029738"/>
    </source>
</evidence>
<proteinExistence type="predicted"/>
<dbReference type="PANTHER" id="PTHR30603">
    <property type="entry name" value="RNA POLYMERASE SIGMA FACTOR RPO"/>
    <property type="match status" value="1"/>
</dbReference>
<evidence type="ECO:0000313" key="2">
    <source>
        <dbReference type="EMBL" id="KAF3889272.1"/>
    </source>
</evidence>
<dbReference type="PANTHER" id="PTHR30603:SF60">
    <property type="entry name" value="RNA POLYMERASE SIGMA FACTOR RPOD"/>
    <property type="match status" value="1"/>
</dbReference>
<feature type="domain" description="RNA polymerase sigma-70 region 4" evidence="1">
    <location>
        <begin position="49"/>
        <end position="90"/>
    </location>
</feature>
<protein>
    <recommendedName>
        <fullName evidence="1">RNA polymerase sigma-70 region 4 domain-containing protein</fullName>
    </recommendedName>
</protein>
<dbReference type="Pfam" id="PF04545">
    <property type="entry name" value="Sigma70_r4"/>
    <property type="match status" value="1"/>
</dbReference>
<sequence>MIFSHRHISLELRVGADRDTELQEMLEDEAHSPFNYVLEKSIHQDLHGLLSRLSSQQREVKRLRFGFTDGHELSLAQIGHGMGITRERVR</sequence>
<dbReference type="Proteomes" id="UP000029738">
    <property type="component" value="Unassembled WGS sequence"/>
</dbReference>
<dbReference type="OrthoDB" id="1185556at2"/>
<accession>A0A8S9TCC8</accession>
<dbReference type="SUPFAM" id="SSF88659">
    <property type="entry name" value="Sigma3 and sigma4 domains of RNA polymerase sigma factors"/>
    <property type="match status" value="1"/>
</dbReference>
<dbReference type="EMBL" id="JHEG04000001">
    <property type="protein sequence ID" value="KAF3889272.1"/>
    <property type="molecule type" value="Genomic_DNA"/>
</dbReference>
<dbReference type="PRINTS" id="PR00046">
    <property type="entry name" value="SIGMA70FCT"/>
</dbReference>
<dbReference type="GO" id="GO:0003700">
    <property type="term" value="F:DNA-binding transcription factor activity"/>
    <property type="evidence" value="ECO:0007669"/>
    <property type="project" value="InterPro"/>
</dbReference>
<reference evidence="2" key="2">
    <citation type="submission" date="2019-11" db="EMBL/GenBank/DDBJ databases">
        <title>Improved Assembly of Tolypothrix boutellei genome.</title>
        <authorList>
            <person name="Sarangi A.N."/>
            <person name="Mukherjee M."/>
            <person name="Ghosh S."/>
            <person name="Singh D."/>
            <person name="Das A."/>
            <person name="Kant S."/>
            <person name="Prusty A."/>
            <person name="Tripathy S."/>
        </authorList>
    </citation>
    <scope>NUCLEOTIDE SEQUENCE</scope>
    <source>
        <strain evidence="2">VB521301</strain>
    </source>
</reference>
<dbReference type="InterPro" id="IPR013324">
    <property type="entry name" value="RNA_pol_sigma_r3/r4-like"/>
</dbReference>
<dbReference type="InterPro" id="IPR007630">
    <property type="entry name" value="RNA_pol_sigma70_r4"/>
</dbReference>
<evidence type="ECO:0000259" key="1">
    <source>
        <dbReference type="Pfam" id="PF04545"/>
    </source>
</evidence>
<comment type="caution">
    <text evidence="2">The sequence shown here is derived from an EMBL/GenBank/DDBJ whole genome shotgun (WGS) entry which is preliminary data.</text>
</comment>
<dbReference type="GO" id="GO:0006352">
    <property type="term" value="P:DNA-templated transcription initiation"/>
    <property type="evidence" value="ECO:0007669"/>
    <property type="project" value="InterPro"/>
</dbReference>
<organism evidence="2 3">
    <name type="scientific">Tolypothrix bouteillei VB521301</name>
    <dbReference type="NCBI Taxonomy" id="1479485"/>
    <lineage>
        <taxon>Bacteria</taxon>
        <taxon>Bacillati</taxon>
        <taxon>Cyanobacteriota</taxon>
        <taxon>Cyanophyceae</taxon>
        <taxon>Nostocales</taxon>
        <taxon>Tolypothrichaceae</taxon>
        <taxon>Tolypothrix</taxon>
    </lineage>
</organism>
<dbReference type="InterPro" id="IPR000943">
    <property type="entry name" value="RNA_pol_sigma70"/>
</dbReference>
<reference evidence="2" key="1">
    <citation type="journal article" date="2015" name="Genome Announc.">
        <title>Draft Genome Sequence of Tolypothrix boutellei Strain VB521301.</title>
        <authorList>
            <person name="Chandrababunaidu M.M."/>
            <person name="Singh D."/>
            <person name="Sen D."/>
            <person name="Bhan S."/>
            <person name="Das S."/>
            <person name="Gupta A."/>
            <person name="Adhikary S.P."/>
            <person name="Tripathy S."/>
        </authorList>
    </citation>
    <scope>NUCLEOTIDE SEQUENCE</scope>
    <source>
        <strain evidence="2">VB521301</strain>
    </source>
</reference>
<dbReference type="InterPro" id="IPR036388">
    <property type="entry name" value="WH-like_DNA-bd_sf"/>
</dbReference>
<name>A0A8S9TCC8_9CYAN</name>
<dbReference type="Gene3D" id="1.10.10.10">
    <property type="entry name" value="Winged helix-like DNA-binding domain superfamily/Winged helix DNA-binding domain"/>
    <property type="match status" value="1"/>
</dbReference>
<keyword evidence="3" id="KW-1185">Reference proteome</keyword>